<evidence type="ECO:0000313" key="2">
    <source>
        <dbReference type="Proteomes" id="UP001154282"/>
    </source>
</evidence>
<organism evidence="1 2">
    <name type="scientific">Linum tenue</name>
    <dbReference type="NCBI Taxonomy" id="586396"/>
    <lineage>
        <taxon>Eukaryota</taxon>
        <taxon>Viridiplantae</taxon>
        <taxon>Streptophyta</taxon>
        <taxon>Embryophyta</taxon>
        <taxon>Tracheophyta</taxon>
        <taxon>Spermatophyta</taxon>
        <taxon>Magnoliopsida</taxon>
        <taxon>eudicotyledons</taxon>
        <taxon>Gunneridae</taxon>
        <taxon>Pentapetalae</taxon>
        <taxon>rosids</taxon>
        <taxon>fabids</taxon>
        <taxon>Malpighiales</taxon>
        <taxon>Linaceae</taxon>
        <taxon>Linum</taxon>
    </lineage>
</organism>
<comment type="caution">
    <text evidence="1">The sequence shown here is derived from an EMBL/GenBank/DDBJ whole genome shotgun (WGS) entry which is preliminary data.</text>
</comment>
<keyword evidence="2" id="KW-1185">Reference proteome</keyword>
<sequence length="90" mass="9526">MELHKRIMIYKLGSLPPSCSFCRGGCVGGSPVDPTRTGRGLPVSLLQGFASGSGELVALEREGEAVGEDRFGPVVVVVEEALDLEKESHN</sequence>
<dbReference type="Proteomes" id="UP001154282">
    <property type="component" value="Unassembled WGS sequence"/>
</dbReference>
<evidence type="ECO:0000313" key="1">
    <source>
        <dbReference type="EMBL" id="CAI0424685.1"/>
    </source>
</evidence>
<dbReference type="EMBL" id="CAMGYJ010000005">
    <property type="protein sequence ID" value="CAI0424685.1"/>
    <property type="molecule type" value="Genomic_DNA"/>
</dbReference>
<reference evidence="1" key="1">
    <citation type="submission" date="2022-08" db="EMBL/GenBank/DDBJ databases">
        <authorList>
            <person name="Gutierrez-Valencia J."/>
        </authorList>
    </citation>
    <scope>NUCLEOTIDE SEQUENCE</scope>
</reference>
<name>A0AAV0KR77_9ROSI</name>
<protein>
    <submittedName>
        <fullName evidence="1">Uncharacterized protein</fullName>
    </submittedName>
</protein>
<accession>A0AAV0KR77</accession>
<proteinExistence type="predicted"/>
<gene>
    <name evidence="1" type="ORF">LITE_LOCUS20049</name>
</gene>
<dbReference type="AlphaFoldDB" id="A0AAV0KR77"/>